<reference evidence="2" key="1">
    <citation type="submission" date="2022-11" db="EMBL/GenBank/DDBJ databases">
        <title>Description of Microcella daejonensis nov. sp, isolated from riverside soil.</title>
        <authorList>
            <person name="Molina K.M."/>
            <person name="Kim S.B."/>
        </authorList>
    </citation>
    <scope>NUCLEOTIDE SEQUENCE</scope>
    <source>
        <strain evidence="2">MMS21-STM12</strain>
    </source>
</reference>
<dbReference type="AlphaFoldDB" id="A0A9E8MK96"/>
<keyword evidence="3" id="KW-1185">Reference proteome</keyword>
<accession>A0A9E8MK96</accession>
<feature type="compositionally biased region" description="Low complexity" evidence="1">
    <location>
        <begin position="1"/>
        <end position="34"/>
    </location>
</feature>
<dbReference type="InterPro" id="IPR011009">
    <property type="entry name" value="Kinase-like_dom_sf"/>
</dbReference>
<evidence type="ECO:0000256" key="1">
    <source>
        <dbReference type="SAM" id="MobiDB-lite"/>
    </source>
</evidence>
<name>A0A9E8MK96_9MICO</name>
<organism evidence="2 3">
    <name type="scientific">Microcella daejeonensis</name>
    <dbReference type="NCBI Taxonomy" id="2994971"/>
    <lineage>
        <taxon>Bacteria</taxon>
        <taxon>Bacillati</taxon>
        <taxon>Actinomycetota</taxon>
        <taxon>Actinomycetes</taxon>
        <taxon>Micrococcales</taxon>
        <taxon>Microbacteriaceae</taxon>
        <taxon>Microcella</taxon>
    </lineage>
</organism>
<feature type="region of interest" description="Disordered" evidence="1">
    <location>
        <begin position="267"/>
        <end position="300"/>
    </location>
</feature>
<protein>
    <recommendedName>
        <fullName evidence="4">Protein kinase domain-containing protein</fullName>
    </recommendedName>
</protein>
<evidence type="ECO:0008006" key="4">
    <source>
        <dbReference type="Google" id="ProtNLM"/>
    </source>
</evidence>
<dbReference type="RefSeq" id="WP_267780886.1">
    <property type="nucleotide sequence ID" value="NZ_CP113089.1"/>
</dbReference>
<dbReference type="SUPFAM" id="SSF56112">
    <property type="entry name" value="Protein kinase-like (PK-like)"/>
    <property type="match status" value="1"/>
</dbReference>
<evidence type="ECO:0000313" key="3">
    <source>
        <dbReference type="Proteomes" id="UP001164706"/>
    </source>
</evidence>
<dbReference type="Proteomes" id="UP001164706">
    <property type="component" value="Chromosome"/>
</dbReference>
<dbReference type="KEGG" id="mdb:OVN18_11350"/>
<feature type="region of interest" description="Disordered" evidence="1">
    <location>
        <begin position="322"/>
        <end position="367"/>
    </location>
</feature>
<proteinExistence type="predicted"/>
<dbReference type="Gene3D" id="1.10.510.10">
    <property type="entry name" value="Transferase(Phosphotransferase) domain 1"/>
    <property type="match status" value="1"/>
</dbReference>
<sequence>MLEPAPSSLPSSANPTAASVRGVARPAPAASGAAIPPPSAAPPGSLGGYRVVRRLGGGSTAAVLLARGGGSSVALRCYREGVPDSRIDAEVESLGRVRSRHLATLLDLATGVDGRPVPVLDAVIGPTLEELLRRRSGSLDPGEAVTVLAPLAELVHELHEVGVTVGRWGAAGVRIGADGAPVLTALSGLLAAPPLPERFRRREPGILADLVGLRGLAERVVAGVRPERRDALLAAVEGVDDTLSLEQALFDAARPAPVVLALSSAAPHPDPEVMSPDARHREAPVGSELADRQERHEPGLRGTVLRILDDLGLPPAIVSALRPTPYRGLPGAPSRLRAPRPVRADRLGKPPKPRRAGRSAETGPAPRPRRSIVLLGAAGLLALAASIAVVVLDVDAQGSARPGPQSVPADERPGESDAAIPPVEESPEPEDPAAPAAVDTGAEPAPEEWLALVAELARRWADCREQGRTGEGSDSCASTVVQEGSAASESLMDSRVTAADDLLAQPPADVVVADRLGSAALIDLIHDDGTRTASLLVVRSEAGWRVRSVLD</sequence>
<evidence type="ECO:0000313" key="2">
    <source>
        <dbReference type="EMBL" id="WAB81129.1"/>
    </source>
</evidence>
<gene>
    <name evidence="2" type="ORF">OVN18_11350</name>
</gene>
<feature type="region of interest" description="Disordered" evidence="1">
    <location>
        <begin position="398"/>
        <end position="442"/>
    </location>
</feature>
<feature type="region of interest" description="Disordered" evidence="1">
    <location>
        <begin position="1"/>
        <end position="43"/>
    </location>
</feature>
<dbReference type="EMBL" id="CP113089">
    <property type="protein sequence ID" value="WAB81129.1"/>
    <property type="molecule type" value="Genomic_DNA"/>
</dbReference>
<feature type="compositionally biased region" description="Basic and acidic residues" evidence="1">
    <location>
        <begin position="277"/>
        <end position="299"/>
    </location>
</feature>